<organism evidence="1 2">
    <name type="scientific">Providencia alcalifaciens 205/92</name>
    <dbReference type="NCBI Taxonomy" id="1256988"/>
    <lineage>
        <taxon>Bacteria</taxon>
        <taxon>Pseudomonadati</taxon>
        <taxon>Pseudomonadota</taxon>
        <taxon>Gammaproteobacteria</taxon>
        <taxon>Enterobacterales</taxon>
        <taxon>Morganellaceae</taxon>
        <taxon>Providencia</taxon>
    </lineage>
</organism>
<reference evidence="1 2" key="1">
    <citation type="submission" date="2014-01" db="EMBL/GenBank/DDBJ databases">
        <authorList>
            <person name="Durkin A.S."/>
            <person name="McCorrison J."/>
            <person name="Torralba M."/>
            <person name="Gillis M."/>
            <person name="Haft D.H."/>
            <person name="Methe B."/>
            <person name="Sutton G."/>
            <person name="Nelson K.E."/>
        </authorList>
    </citation>
    <scope>NUCLEOTIDE SEQUENCE [LARGE SCALE GENOMIC DNA]</scope>
    <source>
        <strain evidence="1 2">205/92</strain>
    </source>
</reference>
<name>A0AAV3M8P4_9GAMM</name>
<gene>
    <name evidence="1" type="ORF">HMPREF1563_1384</name>
</gene>
<evidence type="ECO:0000313" key="1">
    <source>
        <dbReference type="EMBL" id="EUD12226.1"/>
    </source>
</evidence>
<dbReference type="EMBL" id="JALD01000028">
    <property type="protein sequence ID" value="EUD12226.1"/>
    <property type="molecule type" value="Genomic_DNA"/>
</dbReference>
<sequence length="239" mass="28399">MFESAIQANKPIQITSKIEVKKEYSQLNQKLLNVSNKYITFTINNYSISFNERVLMDYVFKSVQEIPPEDTQAIEHWKKQEKIIQLSSTFNRTFDATREDFANRYRHVSLKLSKENKQKIYNQVHRKLQFGSYTFLPNAAQKSIEHILYNNNEIAMAIQRLACQHNISDQKTINYITNYINSTINDELCQRLFPDLPLNEIKQKTKYLTSKLFDKLIDHEKYIYWQNYYGLSASQQTRV</sequence>
<dbReference type="Proteomes" id="UP000022311">
    <property type="component" value="Unassembled WGS sequence"/>
</dbReference>
<dbReference type="AlphaFoldDB" id="A0AAV3M8P4"/>
<proteinExistence type="predicted"/>
<dbReference type="Gene3D" id="1.10.4120.20">
    <property type="match status" value="1"/>
</dbReference>
<comment type="caution">
    <text evidence="1">The sequence shown here is derived from an EMBL/GenBank/DDBJ whole genome shotgun (WGS) entry which is preliminary data.</text>
</comment>
<accession>A0AAV3M8P4</accession>
<protein>
    <submittedName>
        <fullName evidence="1">IpaB/EvcA family protein</fullName>
    </submittedName>
</protein>
<dbReference type="RefSeq" id="WP_036960543.1">
    <property type="nucleotide sequence ID" value="NZ_JALD01000028.1"/>
</dbReference>
<evidence type="ECO:0000313" key="2">
    <source>
        <dbReference type="Proteomes" id="UP000022311"/>
    </source>
</evidence>